<dbReference type="Proteomes" id="UP001642484">
    <property type="component" value="Unassembled WGS sequence"/>
</dbReference>
<evidence type="ECO:0000313" key="2">
    <source>
        <dbReference type="Proteomes" id="UP001642484"/>
    </source>
</evidence>
<comment type="caution">
    <text evidence="1">The sequence shown here is derived from an EMBL/GenBank/DDBJ whole genome shotgun (WGS) entry which is preliminary data.</text>
</comment>
<keyword evidence="2" id="KW-1185">Reference proteome</keyword>
<gene>
    <name evidence="1" type="ORF">CCMP2556_LOCUS48154</name>
</gene>
<organism evidence="1 2">
    <name type="scientific">Durusdinium trenchii</name>
    <dbReference type="NCBI Taxonomy" id="1381693"/>
    <lineage>
        <taxon>Eukaryota</taxon>
        <taxon>Sar</taxon>
        <taxon>Alveolata</taxon>
        <taxon>Dinophyceae</taxon>
        <taxon>Suessiales</taxon>
        <taxon>Symbiodiniaceae</taxon>
        <taxon>Durusdinium</taxon>
    </lineage>
</organism>
<accession>A0ABP0RNY0</accession>
<name>A0ABP0RNY0_9DINO</name>
<proteinExistence type="predicted"/>
<dbReference type="EMBL" id="CAXAMN010026350">
    <property type="protein sequence ID" value="CAK9102329.1"/>
    <property type="molecule type" value="Genomic_DNA"/>
</dbReference>
<feature type="non-terminal residue" evidence="1">
    <location>
        <position position="139"/>
    </location>
</feature>
<reference evidence="1 2" key="1">
    <citation type="submission" date="2024-02" db="EMBL/GenBank/DDBJ databases">
        <authorList>
            <person name="Chen Y."/>
            <person name="Shah S."/>
            <person name="Dougan E. K."/>
            <person name="Thang M."/>
            <person name="Chan C."/>
        </authorList>
    </citation>
    <scope>NUCLEOTIDE SEQUENCE [LARGE SCALE GENOMIC DNA]</scope>
</reference>
<protein>
    <submittedName>
        <fullName evidence="1">Uncharacterized protein</fullName>
    </submittedName>
</protein>
<evidence type="ECO:0000313" key="1">
    <source>
        <dbReference type="EMBL" id="CAK9102329.1"/>
    </source>
</evidence>
<sequence>MNLQFDHFRLVFQCVSGTALMHWASEEDFKIGIFGARRAPRALAWWDLRKAYDVVVQTGDSHFDLADGQFTILMYGGNLSFAVEGEQDIPIWYNSVRAVIRDSAWHQATKGDTLEHRRKRWQVAGGLAKALLDGRPIGS</sequence>